<sequence>MIIRKLSIGQLGDGAYGIRFRDGLVNSKLESDASMSGMMVAIDIVIIRVGNAVIALEHDGHVDEFDPTLTETAARLAVARLREAAQGG</sequence>
<reference evidence="1 2" key="1">
    <citation type="submission" date="2018-01" db="EMBL/GenBank/DDBJ databases">
        <title>Draft genome sequence of Nonomuraea sp. KC333.</title>
        <authorList>
            <person name="Sahin N."/>
            <person name="Saygin H."/>
            <person name="Ay H."/>
        </authorList>
    </citation>
    <scope>NUCLEOTIDE SEQUENCE [LARGE SCALE GENOMIC DNA]</scope>
    <source>
        <strain evidence="1 2">KC333</strain>
    </source>
</reference>
<protein>
    <submittedName>
        <fullName evidence="1">Uncharacterized protein</fullName>
    </submittedName>
</protein>
<evidence type="ECO:0000313" key="1">
    <source>
        <dbReference type="EMBL" id="PZG23148.1"/>
    </source>
</evidence>
<proteinExistence type="predicted"/>
<dbReference type="AlphaFoldDB" id="A0A2W2FEK2"/>
<dbReference type="Proteomes" id="UP000249304">
    <property type="component" value="Unassembled WGS sequence"/>
</dbReference>
<evidence type="ECO:0000313" key="2">
    <source>
        <dbReference type="Proteomes" id="UP000249304"/>
    </source>
</evidence>
<name>A0A2W2FEK2_9ACTN</name>
<dbReference type="EMBL" id="POUD01000004">
    <property type="protein sequence ID" value="PZG23148.1"/>
    <property type="molecule type" value="Genomic_DNA"/>
</dbReference>
<comment type="caution">
    <text evidence="1">The sequence shown here is derived from an EMBL/GenBank/DDBJ whole genome shotgun (WGS) entry which is preliminary data.</text>
</comment>
<gene>
    <name evidence="1" type="ORF">C1J01_02030</name>
</gene>
<organism evidence="1 2">
    <name type="scientific">Nonomuraea aridisoli</name>
    <dbReference type="NCBI Taxonomy" id="2070368"/>
    <lineage>
        <taxon>Bacteria</taxon>
        <taxon>Bacillati</taxon>
        <taxon>Actinomycetota</taxon>
        <taxon>Actinomycetes</taxon>
        <taxon>Streptosporangiales</taxon>
        <taxon>Streptosporangiaceae</taxon>
        <taxon>Nonomuraea</taxon>
    </lineage>
</organism>
<accession>A0A2W2FEK2</accession>
<keyword evidence="2" id="KW-1185">Reference proteome</keyword>